<keyword evidence="1" id="KW-0472">Membrane</keyword>
<reference evidence="2 3" key="1">
    <citation type="submission" date="2022-10" db="EMBL/GenBank/DDBJ databases">
        <title>The complete genomes of actinobacterial strains from the NBC collection.</title>
        <authorList>
            <person name="Joergensen T.S."/>
            <person name="Alvarez Arevalo M."/>
            <person name="Sterndorff E.B."/>
            <person name="Faurdal D."/>
            <person name="Vuksanovic O."/>
            <person name="Mourched A.-S."/>
            <person name="Charusanti P."/>
            <person name="Shaw S."/>
            <person name="Blin K."/>
            <person name="Weber T."/>
        </authorList>
    </citation>
    <scope>NUCLEOTIDE SEQUENCE [LARGE SCALE GENOMIC DNA]</scope>
    <source>
        <strain evidence="2 3">NBC_01247</strain>
    </source>
</reference>
<evidence type="ECO:0000313" key="3">
    <source>
        <dbReference type="Proteomes" id="UP001432014"/>
    </source>
</evidence>
<dbReference type="Proteomes" id="UP001432014">
    <property type="component" value="Chromosome"/>
</dbReference>
<name>A0ABZ1WJ04_9ACTN</name>
<gene>
    <name evidence="2" type="ORF">OG469_38530</name>
</gene>
<evidence type="ECO:0000313" key="2">
    <source>
        <dbReference type="EMBL" id="WUS60876.1"/>
    </source>
</evidence>
<evidence type="ECO:0000256" key="1">
    <source>
        <dbReference type="SAM" id="Phobius"/>
    </source>
</evidence>
<dbReference type="RefSeq" id="WP_329493022.1">
    <property type="nucleotide sequence ID" value="NZ_CP108460.1"/>
</dbReference>
<evidence type="ECO:0008006" key="4">
    <source>
        <dbReference type="Google" id="ProtNLM"/>
    </source>
</evidence>
<dbReference type="EMBL" id="CP108482">
    <property type="protein sequence ID" value="WUS60876.1"/>
    <property type="molecule type" value="Genomic_DNA"/>
</dbReference>
<keyword evidence="3" id="KW-1185">Reference proteome</keyword>
<proteinExistence type="predicted"/>
<protein>
    <recommendedName>
        <fullName evidence="4">DUF3159 domain-containing protein</fullName>
    </recommendedName>
</protein>
<feature type="transmembrane region" description="Helical" evidence="1">
    <location>
        <begin position="158"/>
        <end position="175"/>
    </location>
</feature>
<feature type="transmembrane region" description="Helical" evidence="1">
    <location>
        <begin position="22"/>
        <end position="39"/>
    </location>
</feature>
<accession>A0ABZ1WJ04</accession>
<sequence length="192" mass="20417">MGHIRSFVPWIAVAVLTGTVDIRWAALTGLLLALALVAIQRPSGRGWDAQVIEASAVLFLAAYTAAAFAAPDSTAVTHYGPPLSSLWLAATAWGSLALGRPFTLGIARAQTPEHLWNSPLFLQINRVITTVWAAAFTLSGLGGALLRHYRPDAGDARTLLTVATFALPLLFTIRYPTLARARHAAAPEVAAR</sequence>
<feature type="transmembrane region" description="Helical" evidence="1">
    <location>
        <begin position="127"/>
        <end position="146"/>
    </location>
</feature>
<organism evidence="2 3">
    <name type="scientific">Kitasatospora herbaricolor</name>
    <dbReference type="NCBI Taxonomy" id="68217"/>
    <lineage>
        <taxon>Bacteria</taxon>
        <taxon>Bacillati</taxon>
        <taxon>Actinomycetota</taxon>
        <taxon>Actinomycetes</taxon>
        <taxon>Kitasatosporales</taxon>
        <taxon>Streptomycetaceae</taxon>
        <taxon>Kitasatospora</taxon>
    </lineage>
</organism>
<keyword evidence="1" id="KW-1133">Transmembrane helix</keyword>
<feature type="transmembrane region" description="Helical" evidence="1">
    <location>
        <begin position="85"/>
        <end position="107"/>
    </location>
</feature>
<feature type="transmembrane region" description="Helical" evidence="1">
    <location>
        <begin position="51"/>
        <end position="70"/>
    </location>
</feature>
<keyword evidence="1" id="KW-0812">Transmembrane</keyword>